<organism evidence="2 3">
    <name type="scientific">Halalkalibacter suaedae</name>
    <dbReference type="NCBI Taxonomy" id="2822140"/>
    <lineage>
        <taxon>Bacteria</taxon>
        <taxon>Bacillati</taxon>
        <taxon>Bacillota</taxon>
        <taxon>Bacilli</taxon>
        <taxon>Bacillales</taxon>
        <taxon>Bacillaceae</taxon>
        <taxon>Halalkalibacter</taxon>
    </lineage>
</organism>
<evidence type="ECO:0000313" key="2">
    <source>
        <dbReference type="EMBL" id="MBP3953115.1"/>
    </source>
</evidence>
<dbReference type="RefSeq" id="WP_210598972.1">
    <property type="nucleotide sequence ID" value="NZ_JAGKSQ010000010.1"/>
</dbReference>
<accession>A0A940X0P7</accession>
<evidence type="ECO:0000256" key="1">
    <source>
        <dbReference type="SAM" id="SignalP"/>
    </source>
</evidence>
<comment type="caution">
    <text evidence="2">The sequence shown here is derived from an EMBL/GenBank/DDBJ whole genome shotgun (WGS) entry which is preliminary data.</text>
</comment>
<feature type="signal peptide" evidence="1">
    <location>
        <begin position="1"/>
        <end position="23"/>
    </location>
</feature>
<dbReference type="EMBL" id="JAGKSQ010000010">
    <property type="protein sequence ID" value="MBP3953115.1"/>
    <property type="molecule type" value="Genomic_DNA"/>
</dbReference>
<gene>
    <name evidence="2" type="ORF">J7W16_18490</name>
</gene>
<sequence>MKKLLSFILIVSFVFAFPLSGFAAKSDSVNNGDKSKLFEKLGYENLSTLEANPEDTFLNEKEPVGQKVELNSKSKLKTQKQLKLKNKDFLRYAELGFSKEEVLDFTEADIAKLQDKHGSLVSVEDTYYKVTKEGSEVVPEDEALIEIEKAKNQTVNNHGEVSTQAFKAVPDTEDLSWMKMTTTVSSLGNNKYAIKNSYTWKTEPVFVLQDAVGISYSSHLTYLANSEYLKYTYDRYQNVFGGNYYDTKSGYVWSAQDKDPGVAFRYDLKGRDGDYVCVNHRGFAYVEIERSNKNYTSANAYGHYSHTEVAIAGSIGVKISTNNLSVTGATKVTKMDSTGVTIYF</sequence>
<name>A0A940X0P7_9BACI</name>
<reference evidence="2" key="1">
    <citation type="submission" date="2021-03" db="EMBL/GenBank/DDBJ databases">
        <title>Bacillus suaedae sp. nov., isolated from Suaeda aralocaspica.</title>
        <authorList>
            <person name="Lei R.F.R."/>
        </authorList>
    </citation>
    <scope>NUCLEOTIDE SEQUENCE</scope>
    <source>
        <strain evidence="2">YZJH907-2</strain>
    </source>
</reference>
<dbReference type="Proteomes" id="UP000678228">
    <property type="component" value="Unassembled WGS sequence"/>
</dbReference>
<feature type="chain" id="PRO_5037795737" evidence="1">
    <location>
        <begin position="24"/>
        <end position="344"/>
    </location>
</feature>
<proteinExistence type="predicted"/>
<protein>
    <submittedName>
        <fullName evidence="2">Uncharacterized protein</fullName>
    </submittedName>
</protein>
<evidence type="ECO:0000313" key="3">
    <source>
        <dbReference type="Proteomes" id="UP000678228"/>
    </source>
</evidence>
<keyword evidence="3" id="KW-1185">Reference proteome</keyword>
<keyword evidence="1" id="KW-0732">Signal</keyword>
<dbReference type="AlphaFoldDB" id="A0A940X0P7"/>